<dbReference type="EMBL" id="VZZK01000036">
    <property type="protein sequence ID" value="KAB1074573.1"/>
    <property type="molecule type" value="Genomic_DNA"/>
</dbReference>
<dbReference type="InterPro" id="IPR038573">
    <property type="entry name" value="BrnT_sf"/>
</dbReference>
<evidence type="ECO:0000313" key="1">
    <source>
        <dbReference type="EMBL" id="KAB1074573.1"/>
    </source>
</evidence>
<proteinExistence type="predicted"/>
<accession>A0A6L3SUY7</accession>
<protein>
    <submittedName>
        <fullName evidence="1">BrnT family toxin</fullName>
    </submittedName>
</protein>
<reference evidence="1 2" key="1">
    <citation type="submission" date="2019-09" db="EMBL/GenBank/DDBJ databases">
        <title>YIM 48816 draft genome.</title>
        <authorList>
            <person name="Jiang L."/>
        </authorList>
    </citation>
    <scope>NUCLEOTIDE SEQUENCE [LARGE SCALE GENOMIC DNA]</scope>
    <source>
        <strain evidence="1 2">YIM 48816</strain>
    </source>
</reference>
<keyword evidence="2" id="KW-1185">Reference proteome</keyword>
<dbReference type="AlphaFoldDB" id="A0A6L3SUY7"/>
<dbReference type="Proteomes" id="UP000474159">
    <property type="component" value="Unassembled WGS sequence"/>
</dbReference>
<dbReference type="RefSeq" id="WP_151003672.1">
    <property type="nucleotide sequence ID" value="NZ_BPQY01000270.1"/>
</dbReference>
<gene>
    <name evidence="1" type="ORF">F6X53_25640</name>
</gene>
<comment type="caution">
    <text evidence="1">The sequence shown here is derived from an EMBL/GenBank/DDBJ whole genome shotgun (WGS) entry which is preliminary data.</text>
</comment>
<dbReference type="Pfam" id="PF04365">
    <property type="entry name" value="BrnT_toxin"/>
    <property type="match status" value="1"/>
</dbReference>
<sequence>MPEAFAWDERKRISNLEKHGIDFRDAIAIFDYPHLTFASQHAGEPRQVSLGRIGPALAAVVWTDRDGVVRIISARAARRNEREAYDARFKT</sequence>
<organism evidence="1 2">
    <name type="scientific">Methylobacterium soli</name>
    <dbReference type="NCBI Taxonomy" id="553447"/>
    <lineage>
        <taxon>Bacteria</taxon>
        <taxon>Pseudomonadati</taxon>
        <taxon>Pseudomonadota</taxon>
        <taxon>Alphaproteobacteria</taxon>
        <taxon>Hyphomicrobiales</taxon>
        <taxon>Methylobacteriaceae</taxon>
        <taxon>Methylobacterium</taxon>
    </lineage>
</organism>
<dbReference type="OrthoDB" id="839663at2"/>
<dbReference type="Gene3D" id="3.10.450.530">
    <property type="entry name" value="Ribonuclease toxin, BrnT, of type II toxin-antitoxin system"/>
    <property type="match status" value="1"/>
</dbReference>
<evidence type="ECO:0000313" key="2">
    <source>
        <dbReference type="Proteomes" id="UP000474159"/>
    </source>
</evidence>
<name>A0A6L3SUY7_9HYPH</name>
<dbReference type="InterPro" id="IPR007460">
    <property type="entry name" value="BrnT_toxin"/>
</dbReference>